<name>A0A1L3Q409_9EURY</name>
<protein>
    <submittedName>
        <fullName evidence="4">ABC transporter ATP-binding protein</fullName>
    </submittedName>
    <submittedName>
        <fullName evidence="5">ATP-binding cassette domain-containing protein</fullName>
    </submittedName>
    <submittedName>
        <fullName evidence="6">Putative ABC transport system ATP-binding protein</fullName>
    </submittedName>
</protein>
<dbReference type="SMART" id="SM00382">
    <property type="entry name" value="AAA"/>
    <property type="match status" value="1"/>
</dbReference>
<dbReference type="Gene3D" id="3.40.50.300">
    <property type="entry name" value="P-loop containing nucleotide triphosphate hydrolases"/>
    <property type="match status" value="1"/>
</dbReference>
<evidence type="ECO:0000313" key="5">
    <source>
        <dbReference type="EMBL" id="RNI09052.1"/>
    </source>
</evidence>
<evidence type="ECO:0000313" key="4">
    <source>
        <dbReference type="EMBL" id="APH39612.1"/>
    </source>
</evidence>
<dbReference type="EMBL" id="CP017921">
    <property type="protein sequence ID" value="APH39612.1"/>
    <property type="molecule type" value="Genomic_DNA"/>
</dbReference>
<evidence type="ECO:0000313" key="7">
    <source>
        <dbReference type="Proteomes" id="UP000186879"/>
    </source>
</evidence>
<dbReference type="PROSITE" id="PS00211">
    <property type="entry name" value="ABC_TRANSPORTER_1"/>
    <property type="match status" value="1"/>
</dbReference>
<dbReference type="Proteomes" id="UP000267921">
    <property type="component" value="Unassembled WGS sequence"/>
</dbReference>
<dbReference type="Proteomes" id="UP000198669">
    <property type="component" value="Unassembled WGS sequence"/>
</dbReference>
<evidence type="ECO:0000313" key="8">
    <source>
        <dbReference type="Proteomes" id="UP000198669"/>
    </source>
</evidence>
<dbReference type="PANTHER" id="PTHR43119:SF1">
    <property type="entry name" value="ABC TRANSPORTER DOMAIN-CONTAINING PROTEIN"/>
    <property type="match status" value="1"/>
</dbReference>
<dbReference type="Proteomes" id="UP000186879">
    <property type="component" value="Chromosome"/>
</dbReference>
<dbReference type="AlphaFoldDB" id="A0A1L3Q409"/>
<dbReference type="InterPro" id="IPR027417">
    <property type="entry name" value="P-loop_NTPase"/>
</dbReference>
<dbReference type="InterPro" id="IPR003439">
    <property type="entry name" value="ABC_transporter-like_ATP-bd"/>
</dbReference>
<gene>
    <name evidence="4" type="ORF">BHR79_09045</name>
    <name evidence="5" type="ORF">EFE40_06220</name>
    <name evidence="6" type="ORF">SAMN04515625_0719</name>
</gene>
<dbReference type="GeneID" id="30583913"/>
<dbReference type="PROSITE" id="PS50893">
    <property type="entry name" value="ABC_TRANSPORTER_2"/>
    <property type="match status" value="1"/>
</dbReference>
<evidence type="ECO:0000256" key="1">
    <source>
        <dbReference type="ARBA" id="ARBA00022741"/>
    </source>
</evidence>
<dbReference type="InterPro" id="IPR017871">
    <property type="entry name" value="ABC_transporter-like_CS"/>
</dbReference>
<dbReference type="PANTHER" id="PTHR43119">
    <property type="entry name" value="ABC TRANSPORT PROTEIN ATP-BINDING COMPONENT-RELATED"/>
    <property type="match status" value="1"/>
</dbReference>
<dbReference type="SUPFAM" id="SSF52540">
    <property type="entry name" value="P-loop containing nucleoside triphosphate hydrolases"/>
    <property type="match status" value="1"/>
</dbReference>
<dbReference type="GO" id="GO:0005524">
    <property type="term" value="F:ATP binding"/>
    <property type="evidence" value="ECO:0007669"/>
    <property type="project" value="UniProtKB-KW"/>
</dbReference>
<dbReference type="InterPro" id="IPR003593">
    <property type="entry name" value="AAA+_ATPase"/>
</dbReference>
<dbReference type="EMBL" id="RJJG01000004">
    <property type="protein sequence ID" value="RNI09052.1"/>
    <property type="molecule type" value="Genomic_DNA"/>
</dbReference>
<dbReference type="RefSeq" id="WP_072562034.1">
    <property type="nucleotide sequence ID" value="NZ_CP017921.1"/>
</dbReference>
<proteinExistence type="predicted"/>
<accession>A0A1L3Q409</accession>
<dbReference type="GO" id="GO:0016887">
    <property type="term" value="F:ATP hydrolysis activity"/>
    <property type="evidence" value="ECO:0007669"/>
    <property type="project" value="InterPro"/>
</dbReference>
<dbReference type="OrthoDB" id="121502at2157"/>
<dbReference type="KEGG" id="mhaz:BHR79_09045"/>
<reference evidence="4 7" key="1">
    <citation type="submission" date="2016-10" db="EMBL/GenBank/DDBJ databases">
        <title>Methanohalophilus halophilus.</title>
        <authorList>
            <person name="L'haridon S."/>
        </authorList>
    </citation>
    <scope>NUCLEOTIDE SEQUENCE [LARGE SCALE GENOMIC DNA]</scope>
    <source>
        <strain evidence="4 7">Z-7982</strain>
    </source>
</reference>
<dbReference type="STRING" id="2177.BHR79_09045"/>
<evidence type="ECO:0000256" key="2">
    <source>
        <dbReference type="ARBA" id="ARBA00022840"/>
    </source>
</evidence>
<feature type="domain" description="ABC transporter" evidence="3">
    <location>
        <begin position="6"/>
        <end position="214"/>
    </location>
</feature>
<keyword evidence="1" id="KW-0547">Nucleotide-binding</keyword>
<organism evidence="4 7">
    <name type="scientific">Methanohalophilus halophilus</name>
    <dbReference type="NCBI Taxonomy" id="2177"/>
    <lineage>
        <taxon>Archaea</taxon>
        <taxon>Methanobacteriati</taxon>
        <taxon>Methanobacteriota</taxon>
        <taxon>Stenosarchaea group</taxon>
        <taxon>Methanomicrobia</taxon>
        <taxon>Methanosarcinales</taxon>
        <taxon>Methanosarcinaceae</taxon>
        <taxon>Methanohalophilus</taxon>
    </lineage>
</organism>
<dbReference type="Pfam" id="PF00005">
    <property type="entry name" value="ABC_tran"/>
    <property type="match status" value="1"/>
</dbReference>
<keyword evidence="2 4" id="KW-0067">ATP-binding</keyword>
<reference evidence="6 8" key="2">
    <citation type="submission" date="2016-10" db="EMBL/GenBank/DDBJ databases">
        <authorList>
            <person name="de Groot N.N."/>
        </authorList>
    </citation>
    <scope>NUCLEOTIDE SEQUENCE [LARGE SCALE GENOMIC DNA]</scope>
    <source>
        <strain evidence="6 8">Z-7982</strain>
    </source>
</reference>
<dbReference type="EMBL" id="FNMU01000002">
    <property type="protein sequence ID" value="SDW32869.1"/>
    <property type="molecule type" value="Genomic_DNA"/>
</dbReference>
<evidence type="ECO:0000259" key="3">
    <source>
        <dbReference type="PROSITE" id="PS50893"/>
    </source>
</evidence>
<keyword evidence="7" id="KW-1185">Reference proteome</keyword>
<reference evidence="5 9" key="3">
    <citation type="submission" date="2018-10" db="EMBL/GenBank/DDBJ databases">
        <title>Cultivation of a novel Methanohalophilus strain from Kebrit Deep of the Red Sea and a genomic comparison of members of the genus Methanohalophilus.</title>
        <authorList>
            <person name="Guan Y."/>
            <person name="Ngugi D.K."/>
            <person name="Stingl U."/>
        </authorList>
    </citation>
    <scope>NUCLEOTIDE SEQUENCE [LARGE SCALE GENOMIC DNA]</scope>
    <source>
        <strain evidence="5 9">DSM 3094</strain>
    </source>
</reference>
<evidence type="ECO:0000313" key="6">
    <source>
        <dbReference type="EMBL" id="SDW32869.1"/>
    </source>
</evidence>
<sequence length="214" mass="24531">MSSELIRYKDICVDFHGSCLFSNFNLTVNKGDKLILKGRSGSGKSTLLKILLGILHVDDGEVFYRGRKISPSNIWDIRKEIAYVSQDTDIGEGIVKDLINEIFSFDHNQGRKYHRKRNSLLEYFGLDRSIVYKKFEDLSGGEKQRICIIISVLLGKEIFLLDEVTSALDLELKEKVVDFFLENENWTLLVVSHDNTWDRVAMDEVFVDGCEINA</sequence>
<evidence type="ECO:0000313" key="9">
    <source>
        <dbReference type="Proteomes" id="UP000267921"/>
    </source>
</evidence>